<evidence type="ECO:0000313" key="3">
    <source>
        <dbReference type="Proteomes" id="UP000532373"/>
    </source>
</evidence>
<feature type="transmembrane region" description="Helical" evidence="1">
    <location>
        <begin position="114"/>
        <end position="132"/>
    </location>
</feature>
<gene>
    <name evidence="2" type="ORF">HNQ96_002554</name>
</gene>
<feature type="transmembrane region" description="Helical" evidence="1">
    <location>
        <begin position="144"/>
        <end position="161"/>
    </location>
</feature>
<name>A0A8E2BCX8_9HYPH</name>
<dbReference type="RefSeq" id="WP_184769099.1">
    <property type="nucleotide sequence ID" value="NZ_JACHGI010000003.1"/>
</dbReference>
<organism evidence="2 3">
    <name type="scientific">Aminobacter carboxidus</name>
    <dbReference type="NCBI Taxonomy" id="376165"/>
    <lineage>
        <taxon>Bacteria</taxon>
        <taxon>Pseudomonadati</taxon>
        <taxon>Pseudomonadota</taxon>
        <taxon>Alphaproteobacteria</taxon>
        <taxon>Hyphomicrobiales</taxon>
        <taxon>Phyllobacteriaceae</taxon>
        <taxon>Aminobacter</taxon>
    </lineage>
</organism>
<reference evidence="2 3" key="1">
    <citation type="submission" date="2020-08" db="EMBL/GenBank/DDBJ databases">
        <title>Genomic Encyclopedia of Type Strains, Phase IV (KMG-IV): sequencing the most valuable type-strain genomes for metagenomic binning, comparative biology and taxonomic classification.</title>
        <authorList>
            <person name="Goeker M."/>
        </authorList>
    </citation>
    <scope>NUCLEOTIDE SEQUENCE [LARGE SCALE GENOMIC DNA]</scope>
    <source>
        <strain evidence="2 3">DSM 17454</strain>
    </source>
</reference>
<evidence type="ECO:0000313" key="2">
    <source>
        <dbReference type="EMBL" id="MBB6466689.1"/>
    </source>
</evidence>
<keyword evidence="1" id="KW-1133">Transmembrane helix</keyword>
<dbReference type="InterPro" id="IPR037185">
    <property type="entry name" value="EmrE-like"/>
</dbReference>
<dbReference type="AlphaFoldDB" id="A0A8E2BCX8"/>
<sequence>MPVEAFGVVLLAAVMHAIWNAFLKADGDRLSVVKTMSQAQLLLSVVLLPFVSFPAAASWPLLIASAVVNVGYMLFLVKAYRTGDLSHVYPLARGVAPLLVAGVSMALLDVHLDVPSQLAILLIGLGVTSLSLARGADGLRDWRMVAFAIGSGCFIAAYTLLDGLGARAAGSAHGYMVWLSILTSALIIAAVSWFQRDVRTTISRRTRLVGMGAGLASYFGAWAIIWAMTVAPIPLVSALRETSIVFAVIIGLVVFNESMNLRRLASVASTLLGVAIMKFSR</sequence>
<evidence type="ECO:0000256" key="1">
    <source>
        <dbReference type="SAM" id="Phobius"/>
    </source>
</evidence>
<dbReference type="SUPFAM" id="SSF103481">
    <property type="entry name" value="Multidrug resistance efflux transporter EmrE"/>
    <property type="match status" value="2"/>
</dbReference>
<accession>A0A8E2BCX8</accession>
<feature type="transmembrane region" description="Helical" evidence="1">
    <location>
        <begin position="173"/>
        <end position="194"/>
    </location>
</feature>
<dbReference type="EMBL" id="JACHGI010000003">
    <property type="protein sequence ID" value="MBB6466689.1"/>
    <property type="molecule type" value="Genomic_DNA"/>
</dbReference>
<dbReference type="Gene3D" id="1.10.3730.20">
    <property type="match status" value="2"/>
</dbReference>
<dbReference type="Proteomes" id="UP000532373">
    <property type="component" value="Unassembled WGS sequence"/>
</dbReference>
<keyword evidence="1" id="KW-0472">Membrane</keyword>
<comment type="caution">
    <text evidence="2">The sequence shown here is derived from an EMBL/GenBank/DDBJ whole genome shotgun (WGS) entry which is preliminary data.</text>
</comment>
<keyword evidence="1" id="KW-0812">Transmembrane</keyword>
<proteinExistence type="predicted"/>
<feature type="transmembrane region" description="Helical" evidence="1">
    <location>
        <begin position="233"/>
        <end position="255"/>
    </location>
</feature>
<feature type="transmembrane region" description="Helical" evidence="1">
    <location>
        <begin position="59"/>
        <end position="77"/>
    </location>
</feature>
<feature type="transmembrane region" description="Helical" evidence="1">
    <location>
        <begin position="89"/>
        <end position="108"/>
    </location>
</feature>
<protein>
    <submittedName>
        <fullName evidence="2">Drug/metabolite transporter (DMT)-like permease</fullName>
    </submittedName>
</protein>
<feature type="transmembrane region" description="Helical" evidence="1">
    <location>
        <begin position="6"/>
        <end position="23"/>
    </location>
</feature>
<feature type="transmembrane region" description="Helical" evidence="1">
    <location>
        <begin position="206"/>
        <end position="227"/>
    </location>
</feature>